<dbReference type="InterPro" id="IPR006199">
    <property type="entry name" value="LexA_DNA-bd_dom"/>
</dbReference>
<evidence type="ECO:0000259" key="2">
    <source>
        <dbReference type="Pfam" id="PF01726"/>
    </source>
</evidence>
<evidence type="ECO:0008006" key="5">
    <source>
        <dbReference type="Google" id="ProtNLM"/>
    </source>
</evidence>
<protein>
    <recommendedName>
        <fullName evidence="5">Peptidase S24/S26A/S26B/S26C domain-containing protein</fullName>
    </recommendedName>
</protein>
<sequence length="210" mass="23330">MHILQEKILTLVNEKNISGMTLREIGSHIGEKYPQKVKHHLSQLEKKGLLKIDTHKKSIEKVSRGRIHNSPLVSVPIVGAANCGPATIFADENIEGYLKISSAILGRKKNIFAIKASGPSMNKASIAEKNIEDGDYLIIDPDAIVPQNGDVVLSIIDDTANIKRYYWDAENKQIVLVSDSTKDFPPIYIHPDDNFLINGKVVQVIKKPKM</sequence>
<evidence type="ECO:0000313" key="4">
    <source>
        <dbReference type="Proteomes" id="UP000229098"/>
    </source>
</evidence>
<dbReference type="Pfam" id="PF01726">
    <property type="entry name" value="LexA_DNA_bind"/>
    <property type="match status" value="1"/>
</dbReference>
<dbReference type="InterPro" id="IPR036390">
    <property type="entry name" value="WH_DNA-bd_sf"/>
</dbReference>
<dbReference type="Gene3D" id="1.10.10.10">
    <property type="entry name" value="Winged helix-like DNA-binding domain superfamily/Winged helix DNA-binding domain"/>
    <property type="match status" value="1"/>
</dbReference>
<comment type="caution">
    <text evidence="3">The sequence shown here is derived from an EMBL/GenBank/DDBJ whole genome shotgun (WGS) entry which is preliminary data.</text>
</comment>
<dbReference type="GO" id="GO:0006508">
    <property type="term" value="P:proteolysis"/>
    <property type="evidence" value="ECO:0007669"/>
    <property type="project" value="InterPro"/>
</dbReference>
<dbReference type="InterPro" id="IPR015927">
    <property type="entry name" value="Peptidase_S24_S26A/B/C"/>
</dbReference>
<feature type="domain" description="Peptidase S24/S26A/S26B/S26C" evidence="1">
    <location>
        <begin position="76"/>
        <end position="202"/>
    </location>
</feature>
<evidence type="ECO:0000259" key="1">
    <source>
        <dbReference type="Pfam" id="PF00717"/>
    </source>
</evidence>
<dbReference type="SUPFAM" id="SSF51306">
    <property type="entry name" value="LexA/Signal peptidase"/>
    <property type="match status" value="1"/>
</dbReference>
<dbReference type="PANTHER" id="PTHR33516:SF2">
    <property type="entry name" value="LEXA REPRESSOR-RELATED"/>
    <property type="match status" value="1"/>
</dbReference>
<dbReference type="Pfam" id="PF00717">
    <property type="entry name" value="Peptidase_S24"/>
    <property type="match status" value="1"/>
</dbReference>
<dbReference type="GO" id="GO:0004252">
    <property type="term" value="F:serine-type endopeptidase activity"/>
    <property type="evidence" value="ECO:0007669"/>
    <property type="project" value="InterPro"/>
</dbReference>
<dbReference type="AlphaFoldDB" id="A0A2M8KX93"/>
<organism evidence="3 4">
    <name type="scientific">Candidatus Ryanbacteria bacterium CG10_big_fil_rev_8_21_14_0_10_43_42</name>
    <dbReference type="NCBI Taxonomy" id="1974864"/>
    <lineage>
        <taxon>Bacteria</taxon>
        <taxon>Candidatus Ryaniibacteriota</taxon>
    </lineage>
</organism>
<dbReference type="InterPro" id="IPR039418">
    <property type="entry name" value="LexA-like"/>
</dbReference>
<accession>A0A2M8KX93</accession>
<feature type="domain" description="LexA repressor DNA-binding" evidence="2">
    <location>
        <begin position="20"/>
        <end position="56"/>
    </location>
</feature>
<dbReference type="Gene3D" id="2.10.109.10">
    <property type="entry name" value="Umud Fragment, subunit A"/>
    <property type="match status" value="1"/>
</dbReference>
<dbReference type="CDD" id="cd06529">
    <property type="entry name" value="S24_LexA-like"/>
    <property type="match status" value="1"/>
</dbReference>
<dbReference type="Proteomes" id="UP000229098">
    <property type="component" value="Unassembled WGS sequence"/>
</dbReference>
<dbReference type="SUPFAM" id="SSF46785">
    <property type="entry name" value="Winged helix' DNA-binding domain"/>
    <property type="match status" value="1"/>
</dbReference>
<reference evidence="4" key="1">
    <citation type="submission" date="2017-09" db="EMBL/GenBank/DDBJ databases">
        <title>Depth-based differentiation of microbial function through sediment-hosted aquifers and enrichment of novel symbionts in the deep terrestrial subsurface.</title>
        <authorList>
            <person name="Probst A.J."/>
            <person name="Ladd B."/>
            <person name="Jarett J.K."/>
            <person name="Geller-Mcgrath D.E."/>
            <person name="Sieber C.M.K."/>
            <person name="Emerson J.B."/>
            <person name="Anantharaman K."/>
            <person name="Thomas B.C."/>
            <person name="Malmstrom R."/>
            <person name="Stieglmeier M."/>
            <person name="Klingl A."/>
            <person name="Woyke T."/>
            <person name="Ryan C.M."/>
            <person name="Banfield J.F."/>
        </authorList>
    </citation>
    <scope>NUCLEOTIDE SEQUENCE [LARGE SCALE GENOMIC DNA]</scope>
</reference>
<evidence type="ECO:0000313" key="3">
    <source>
        <dbReference type="EMBL" id="PJE64550.1"/>
    </source>
</evidence>
<dbReference type="InterPro" id="IPR050077">
    <property type="entry name" value="LexA_repressor"/>
</dbReference>
<dbReference type="PANTHER" id="PTHR33516">
    <property type="entry name" value="LEXA REPRESSOR"/>
    <property type="match status" value="1"/>
</dbReference>
<dbReference type="InterPro" id="IPR036286">
    <property type="entry name" value="LexA/Signal_pep-like_sf"/>
</dbReference>
<gene>
    <name evidence="3" type="ORF">COU90_01780</name>
</gene>
<proteinExistence type="predicted"/>
<dbReference type="InterPro" id="IPR036388">
    <property type="entry name" value="WH-like_DNA-bd_sf"/>
</dbReference>
<dbReference type="EMBL" id="PFEF01000005">
    <property type="protein sequence ID" value="PJE64550.1"/>
    <property type="molecule type" value="Genomic_DNA"/>
</dbReference>
<name>A0A2M8KX93_9BACT</name>